<organism evidence="2">
    <name type="scientific">marine sediment metagenome</name>
    <dbReference type="NCBI Taxonomy" id="412755"/>
    <lineage>
        <taxon>unclassified sequences</taxon>
        <taxon>metagenomes</taxon>
        <taxon>ecological metagenomes</taxon>
    </lineage>
</organism>
<name>X1BLJ3_9ZZZZ</name>
<protein>
    <submittedName>
        <fullName evidence="2">Uncharacterized protein</fullName>
    </submittedName>
</protein>
<dbReference type="AlphaFoldDB" id="X1BLJ3"/>
<feature type="region of interest" description="Disordered" evidence="1">
    <location>
        <begin position="49"/>
        <end position="68"/>
    </location>
</feature>
<reference evidence="2" key="1">
    <citation type="journal article" date="2014" name="Front. Microbiol.">
        <title>High frequency of phylogenetically diverse reductive dehalogenase-homologous genes in deep subseafloor sedimentary metagenomes.</title>
        <authorList>
            <person name="Kawai M."/>
            <person name="Futagami T."/>
            <person name="Toyoda A."/>
            <person name="Takaki Y."/>
            <person name="Nishi S."/>
            <person name="Hori S."/>
            <person name="Arai W."/>
            <person name="Tsubouchi T."/>
            <person name="Morono Y."/>
            <person name="Uchiyama I."/>
            <person name="Ito T."/>
            <person name="Fujiyama A."/>
            <person name="Inagaki F."/>
            <person name="Takami H."/>
        </authorList>
    </citation>
    <scope>NUCLEOTIDE SEQUENCE</scope>
    <source>
        <strain evidence="2">Expedition CK06-06</strain>
    </source>
</reference>
<evidence type="ECO:0000313" key="2">
    <source>
        <dbReference type="EMBL" id="GAG95885.1"/>
    </source>
</evidence>
<feature type="non-terminal residue" evidence="2">
    <location>
        <position position="186"/>
    </location>
</feature>
<gene>
    <name evidence="2" type="ORF">S01H4_45026</name>
</gene>
<accession>X1BLJ3</accession>
<dbReference type="EMBL" id="BART01025031">
    <property type="protein sequence ID" value="GAG95885.1"/>
    <property type="molecule type" value="Genomic_DNA"/>
</dbReference>
<feature type="compositionally biased region" description="Basic and acidic residues" evidence="1">
    <location>
        <begin position="19"/>
        <end position="29"/>
    </location>
</feature>
<proteinExistence type="predicted"/>
<comment type="caution">
    <text evidence="2">The sequence shown here is derived from an EMBL/GenBank/DDBJ whole genome shotgun (WGS) entry which is preliminary data.</text>
</comment>
<sequence length="186" mass="21998">MDIQKEPKHRIQLQQFTPEKSKNKIEPSKLDASQVPNNKIDLPKIEAKNNKNFDTNNPNRDQTRSNQNIKNDTFNLEKIKEEIKKLDWKSTTENWNITNNPNRYVKHGIITLDPTKEPSRQNPLYRHKIWLQTVYNNTAWNLNGTKLGKICGVDQRTISRWQKTLQIPIKPQYAQQNLFYDSKSKE</sequence>
<evidence type="ECO:0000256" key="1">
    <source>
        <dbReference type="SAM" id="MobiDB-lite"/>
    </source>
</evidence>
<feature type="region of interest" description="Disordered" evidence="1">
    <location>
        <begin position="1"/>
        <end position="40"/>
    </location>
</feature>